<dbReference type="EMBL" id="BKCP01005072">
    <property type="protein sequence ID" value="GER35963.1"/>
    <property type="molecule type" value="Genomic_DNA"/>
</dbReference>
<organism evidence="1 2">
    <name type="scientific">Striga asiatica</name>
    <name type="common">Asiatic witchweed</name>
    <name type="synonym">Buchnera asiatica</name>
    <dbReference type="NCBI Taxonomy" id="4170"/>
    <lineage>
        <taxon>Eukaryota</taxon>
        <taxon>Viridiplantae</taxon>
        <taxon>Streptophyta</taxon>
        <taxon>Embryophyta</taxon>
        <taxon>Tracheophyta</taxon>
        <taxon>Spermatophyta</taxon>
        <taxon>Magnoliopsida</taxon>
        <taxon>eudicotyledons</taxon>
        <taxon>Gunneridae</taxon>
        <taxon>Pentapetalae</taxon>
        <taxon>asterids</taxon>
        <taxon>lamiids</taxon>
        <taxon>Lamiales</taxon>
        <taxon>Orobanchaceae</taxon>
        <taxon>Buchnereae</taxon>
        <taxon>Striga</taxon>
    </lineage>
</organism>
<protein>
    <submittedName>
        <fullName evidence="1">Cleavage and polyadenylation specificity factor A subunit protein</fullName>
    </submittedName>
</protein>
<dbReference type="OrthoDB" id="1737330at2759"/>
<dbReference type="AlphaFoldDB" id="A0A5A7PSW6"/>
<proteinExistence type="predicted"/>
<name>A0A5A7PSW6_STRAF</name>
<evidence type="ECO:0000313" key="1">
    <source>
        <dbReference type="EMBL" id="GER35963.1"/>
    </source>
</evidence>
<dbReference type="Proteomes" id="UP000325081">
    <property type="component" value="Unassembled WGS sequence"/>
</dbReference>
<evidence type="ECO:0000313" key="2">
    <source>
        <dbReference type="Proteomes" id="UP000325081"/>
    </source>
</evidence>
<gene>
    <name evidence="1" type="ORF">STAS_12282</name>
</gene>
<sequence>MQLNPTCRAAPLCLLRRHLLPLDTPSLAPAANVEGPISPRIEANDIAQAERVGGEAFIIEEYRPIVQENYYWLERIFNSYQSRIYSGDVSASFHVLYYLLFQYK</sequence>
<comment type="caution">
    <text evidence="1">The sequence shown here is derived from an EMBL/GenBank/DDBJ whole genome shotgun (WGS) entry which is preliminary data.</text>
</comment>
<keyword evidence="2" id="KW-1185">Reference proteome</keyword>
<accession>A0A5A7PSW6</accession>
<reference evidence="2" key="1">
    <citation type="journal article" date="2019" name="Curr. Biol.">
        <title>Genome Sequence of Striga asiatica Provides Insight into the Evolution of Plant Parasitism.</title>
        <authorList>
            <person name="Yoshida S."/>
            <person name="Kim S."/>
            <person name="Wafula E.K."/>
            <person name="Tanskanen J."/>
            <person name="Kim Y.M."/>
            <person name="Honaas L."/>
            <person name="Yang Z."/>
            <person name="Spallek T."/>
            <person name="Conn C.E."/>
            <person name="Ichihashi Y."/>
            <person name="Cheong K."/>
            <person name="Cui S."/>
            <person name="Der J.P."/>
            <person name="Gundlach H."/>
            <person name="Jiao Y."/>
            <person name="Hori C."/>
            <person name="Ishida J.K."/>
            <person name="Kasahara H."/>
            <person name="Kiba T."/>
            <person name="Kim M.S."/>
            <person name="Koo N."/>
            <person name="Laohavisit A."/>
            <person name="Lee Y.H."/>
            <person name="Lumba S."/>
            <person name="McCourt P."/>
            <person name="Mortimer J.C."/>
            <person name="Mutuku J.M."/>
            <person name="Nomura T."/>
            <person name="Sasaki-Sekimoto Y."/>
            <person name="Seto Y."/>
            <person name="Wang Y."/>
            <person name="Wakatake T."/>
            <person name="Sakakibara H."/>
            <person name="Demura T."/>
            <person name="Yamaguchi S."/>
            <person name="Yoneyama K."/>
            <person name="Manabe R.I."/>
            <person name="Nelson D.C."/>
            <person name="Schulman A.H."/>
            <person name="Timko M.P."/>
            <person name="dePamphilis C.W."/>
            <person name="Choi D."/>
            <person name="Shirasu K."/>
        </authorList>
    </citation>
    <scope>NUCLEOTIDE SEQUENCE [LARGE SCALE GENOMIC DNA]</scope>
    <source>
        <strain evidence="2">cv. UVA1</strain>
    </source>
</reference>